<dbReference type="SUPFAM" id="SSF56801">
    <property type="entry name" value="Acetyl-CoA synthetase-like"/>
    <property type="match status" value="1"/>
</dbReference>
<dbReference type="GO" id="GO:0005737">
    <property type="term" value="C:cytoplasm"/>
    <property type="evidence" value="ECO:0007669"/>
    <property type="project" value="TreeGrafter"/>
</dbReference>
<comment type="cofactor">
    <cofactor evidence="1">
        <name>pantetheine 4'-phosphate</name>
        <dbReference type="ChEBI" id="CHEBI:47942"/>
    </cofactor>
</comment>
<dbReference type="Gene3D" id="3.30.559.30">
    <property type="entry name" value="Nonribosomal peptide synthetase, condensation domain"/>
    <property type="match status" value="1"/>
</dbReference>
<dbReference type="GO" id="GO:0043041">
    <property type="term" value="P:amino acid activation for nonribosomal peptide biosynthetic process"/>
    <property type="evidence" value="ECO:0007669"/>
    <property type="project" value="TreeGrafter"/>
</dbReference>
<dbReference type="GO" id="GO:0008610">
    <property type="term" value="P:lipid biosynthetic process"/>
    <property type="evidence" value="ECO:0007669"/>
    <property type="project" value="UniProtKB-ARBA"/>
</dbReference>
<dbReference type="EMBL" id="FZOW01000028">
    <property type="protein sequence ID" value="SNT49268.1"/>
    <property type="molecule type" value="Genomic_DNA"/>
</dbReference>
<name>A0A239N514_9NOCA</name>
<feature type="domain" description="Carrier" evidence="5">
    <location>
        <begin position="539"/>
        <end position="613"/>
    </location>
</feature>
<proteinExistence type="predicted"/>
<evidence type="ECO:0000313" key="7">
    <source>
        <dbReference type="Proteomes" id="UP000198327"/>
    </source>
</evidence>
<keyword evidence="3" id="KW-0597">Phosphoprotein</keyword>
<dbReference type="PROSITE" id="PS50075">
    <property type="entry name" value="CARRIER"/>
    <property type="match status" value="1"/>
</dbReference>
<dbReference type="Pfam" id="PF00550">
    <property type="entry name" value="PP-binding"/>
    <property type="match status" value="1"/>
</dbReference>
<dbReference type="GO" id="GO:0031177">
    <property type="term" value="F:phosphopantetheine binding"/>
    <property type="evidence" value="ECO:0007669"/>
    <property type="project" value="TreeGrafter"/>
</dbReference>
<dbReference type="SUPFAM" id="SSF52777">
    <property type="entry name" value="CoA-dependent acyltransferases"/>
    <property type="match status" value="2"/>
</dbReference>
<reference evidence="7" key="1">
    <citation type="submission" date="2017-06" db="EMBL/GenBank/DDBJ databases">
        <authorList>
            <person name="Varghese N."/>
            <person name="Submissions S."/>
        </authorList>
    </citation>
    <scope>NUCLEOTIDE SEQUENCE [LARGE SCALE GENOMIC DNA]</scope>
    <source>
        <strain evidence="7">JCM 23211</strain>
    </source>
</reference>
<dbReference type="InterPro" id="IPR009081">
    <property type="entry name" value="PP-bd_ACP"/>
</dbReference>
<dbReference type="InterPro" id="IPR036736">
    <property type="entry name" value="ACP-like_sf"/>
</dbReference>
<dbReference type="InterPro" id="IPR045851">
    <property type="entry name" value="AMP-bd_C_sf"/>
</dbReference>
<evidence type="ECO:0000313" key="6">
    <source>
        <dbReference type="EMBL" id="SNT49268.1"/>
    </source>
</evidence>
<protein>
    <submittedName>
        <fullName evidence="6">Phosphopantetheine attachment site</fullName>
    </submittedName>
</protein>
<dbReference type="PANTHER" id="PTHR45527:SF1">
    <property type="entry name" value="FATTY ACID SYNTHASE"/>
    <property type="match status" value="1"/>
</dbReference>
<dbReference type="GO" id="GO:0003824">
    <property type="term" value="F:catalytic activity"/>
    <property type="evidence" value="ECO:0007669"/>
    <property type="project" value="InterPro"/>
</dbReference>
<dbReference type="Pfam" id="PF00668">
    <property type="entry name" value="Condensation"/>
    <property type="match status" value="1"/>
</dbReference>
<dbReference type="GO" id="GO:0044550">
    <property type="term" value="P:secondary metabolite biosynthetic process"/>
    <property type="evidence" value="ECO:0007669"/>
    <property type="project" value="TreeGrafter"/>
</dbReference>
<dbReference type="Gene3D" id="1.10.1200.10">
    <property type="entry name" value="ACP-like"/>
    <property type="match status" value="1"/>
</dbReference>
<evidence type="ECO:0000256" key="4">
    <source>
        <dbReference type="SAM" id="MobiDB-lite"/>
    </source>
</evidence>
<keyword evidence="7" id="KW-1185">Reference proteome</keyword>
<dbReference type="PROSITE" id="PS00012">
    <property type="entry name" value="PHOSPHOPANTETHEINE"/>
    <property type="match status" value="1"/>
</dbReference>
<accession>A0A239N514</accession>
<dbReference type="InterPro" id="IPR006162">
    <property type="entry name" value="Ppantetheine_attach_site"/>
</dbReference>
<dbReference type="Gene3D" id="3.30.300.30">
    <property type="match status" value="1"/>
</dbReference>
<keyword evidence="2" id="KW-0596">Phosphopantetheine</keyword>
<evidence type="ECO:0000256" key="1">
    <source>
        <dbReference type="ARBA" id="ARBA00001957"/>
    </source>
</evidence>
<dbReference type="RefSeq" id="WP_089252333.1">
    <property type="nucleotide sequence ID" value="NZ_FZOW01000028.1"/>
</dbReference>
<dbReference type="Gene3D" id="3.30.559.10">
    <property type="entry name" value="Chloramphenicol acetyltransferase-like domain"/>
    <property type="match status" value="1"/>
</dbReference>
<dbReference type="PANTHER" id="PTHR45527">
    <property type="entry name" value="NONRIBOSOMAL PEPTIDE SYNTHETASE"/>
    <property type="match status" value="1"/>
</dbReference>
<sequence>MSESSIRSLSKRYEDQRSSRVPGQGASRVPLSLAQQAAIRAERALGPSLSHDTVVWEIVPAPDRERLESACTQVLENVEILRTVYPADRRMPYQKVVDTPAPFIEYVDEPYVPGGAASSFDLETQVPIRVRVHPSAVGAVLELTIHRVAGDLKSAFLVAEAIVRAYNSDFETEQVAQYRDFSADQIKASATDDADLAYWVENLAGVPTRFLALAATARASEHLWYPIPGGLSPAADDPTASVLAATAIALHREWGITDIAIGVLDAIRDARHDAVVGHFANQLVCRVTLDGTRTPREVLALAADRIESARTHASTRIERVGVMVSEESRTRGTTPFQVAVQIDTVGPIPLNLNGHHVASVERRTGVPAGVDLAVVLRSEDDGWSVSVGMTPALCGVDDIAGFMHRLGEAIGTIDSDTAIGVLPESPARAAARLSVVHGCAVDLAHVEAVLNAVEGVAPGVVEVRDSADGPRLDAYVTGDAAAALAAHDSLRHRLPSVAVPATVTGLDRLPLTASGEIDREALLEPTVERQSGFGGPARTGTEETVVAALRVVLSLGDDVSIGREDSFFGLGGDSLAALRLVSQLKDAGFVVEPHTVFVHPAVAELAEQLDHPTVEPTTTPDAVAPMAASGLDEAALAALRARLSSR</sequence>
<feature type="region of interest" description="Disordered" evidence="4">
    <location>
        <begin position="1"/>
        <end position="28"/>
    </location>
</feature>
<evidence type="ECO:0000259" key="5">
    <source>
        <dbReference type="PROSITE" id="PS50075"/>
    </source>
</evidence>
<evidence type="ECO:0000256" key="3">
    <source>
        <dbReference type="ARBA" id="ARBA00022553"/>
    </source>
</evidence>
<organism evidence="6 7">
    <name type="scientific">Rhodococcoides kyotonense</name>
    <dbReference type="NCBI Taxonomy" id="398843"/>
    <lineage>
        <taxon>Bacteria</taxon>
        <taxon>Bacillati</taxon>
        <taxon>Actinomycetota</taxon>
        <taxon>Actinomycetes</taxon>
        <taxon>Mycobacteriales</taxon>
        <taxon>Nocardiaceae</taxon>
        <taxon>Rhodococcoides</taxon>
    </lineage>
</organism>
<dbReference type="SUPFAM" id="SSF47336">
    <property type="entry name" value="ACP-like"/>
    <property type="match status" value="1"/>
</dbReference>
<gene>
    <name evidence="6" type="ORF">SAMN05421642_12821</name>
</gene>
<dbReference type="AlphaFoldDB" id="A0A239N514"/>
<dbReference type="OrthoDB" id="2085352at2"/>
<dbReference type="Proteomes" id="UP000198327">
    <property type="component" value="Unassembled WGS sequence"/>
</dbReference>
<dbReference type="InterPro" id="IPR001242">
    <property type="entry name" value="Condensation_dom"/>
</dbReference>
<evidence type="ECO:0000256" key="2">
    <source>
        <dbReference type="ARBA" id="ARBA00022450"/>
    </source>
</evidence>
<dbReference type="InterPro" id="IPR023213">
    <property type="entry name" value="CAT-like_dom_sf"/>
</dbReference>